<dbReference type="EMBL" id="AZDV01000027">
    <property type="protein sequence ID" value="KRK94165.1"/>
    <property type="molecule type" value="Genomic_DNA"/>
</dbReference>
<dbReference type="RefSeq" id="WP_057804413.1">
    <property type="nucleotide sequence ID" value="NZ_AZDV01000027.1"/>
</dbReference>
<dbReference type="OrthoDB" id="2292110at2"/>
<proteinExistence type="predicted"/>
<protein>
    <submittedName>
        <fullName evidence="1">Uncharacterized protein</fullName>
    </submittedName>
</protein>
<gene>
    <name evidence="1" type="ORF">FD25_GL000986</name>
</gene>
<accession>A0A0R1LEZ4</accession>
<dbReference type="STRING" id="1423715.FD25_GL000986"/>
<organism evidence="1 2">
    <name type="scientific">Levilactobacillus acidifarinae DSM 19394 = JCM 15949</name>
    <dbReference type="NCBI Taxonomy" id="1423715"/>
    <lineage>
        <taxon>Bacteria</taxon>
        <taxon>Bacillati</taxon>
        <taxon>Bacillota</taxon>
        <taxon>Bacilli</taxon>
        <taxon>Lactobacillales</taxon>
        <taxon>Lactobacillaceae</taxon>
        <taxon>Levilactobacillus</taxon>
    </lineage>
</organism>
<sequence length="123" mass="13802">MADTPKKDKAEEPKIDIPAEDVKKAAALILKPGYVTKHDLPKMVELPWATALADAVTQHFLNDDDDHDPYVYFEQFDYAGGDIDSIIFNMDVIPTRDKALEILGHEVGEKLVTPPEHVENFRG</sequence>
<comment type="caution">
    <text evidence="1">The sequence shown here is derived from an EMBL/GenBank/DDBJ whole genome shotgun (WGS) entry which is preliminary data.</text>
</comment>
<dbReference type="AlphaFoldDB" id="A0A0R1LEZ4"/>
<evidence type="ECO:0000313" key="2">
    <source>
        <dbReference type="Proteomes" id="UP000051955"/>
    </source>
</evidence>
<dbReference type="PATRIC" id="fig|1423715.3.peg.1014"/>
<name>A0A0R1LEZ4_9LACO</name>
<evidence type="ECO:0000313" key="1">
    <source>
        <dbReference type="EMBL" id="KRK94165.1"/>
    </source>
</evidence>
<dbReference type="Proteomes" id="UP000051955">
    <property type="component" value="Unassembled WGS sequence"/>
</dbReference>
<keyword evidence="2" id="KW-1185">Reference proteome</keyword>
<reference evidence="1 2" key="1">
    <citation type="journal article" date="2015" name="Genome Announc.">
        <title>Expanding the biotechnology potential of lactobacilli through comparative genomics of 213 strains and associated genera.</title>
        <authorList>
            <person name="Sun Z."/>
            <person name="Harris H.M."/>
            <person name="McCann A."/>
            <person name="Guo C."/>
            <person name="Argimon S."/>
            <person name="Zhang W."/>
            <person name="Yang X."/>
            <person name="Jeffery I.B."/>
            <person name="Cooney J.C."/>
            <person name="Kagawa T.F."/>
            <person name="Liu W."/>
            <person name="Song Y."/>
            <person name="Salvetti E."/>
            <person name="Wrobel A."/>
            <person name="Rasinkangas P."/>
            <person name="Parkhill J."/>
            <person name="Rea M.C."/>
            <person name="O'Sullivan O."/>
            <person name="Ritari J."/>
            <person name="Douillard F.P."/>
            <person name="Paul Ross R."/>
            <person name="Yang R."/>
            <person name="Briner A.E."/>
            <person name="Felis G.E."/>
            <person name="de Vos W.M."/>
            <person name="Barrangou R."/>
            <person name="Klaenhammer T.R."/>
            <person name="Caufield P.W."/>
            <person name="Cui Y."/>
            <person name="Zhang H."/>
            <person name="O'Toole P.W."/>
        </authorList>
    </citation>
    <scope>NUCLEOTIDE SEQUENCE [LARGE SCALE GENOMIC DNA]</scope>
    <source>
        <strain evidence="1 2">DSM 19394</strain>
    </source>
</reference>